<dbReference type="AlphaFoldDB" id="A0ABD5JRT5"/>
<evidence type="ECO:0000313" key="2">
    <source>
        <dbReference type="Proteomes" id="UP001354649"/>
    </source>
</evidence>
<feature type="non-terminal residue" evidence="1">
    <location>
        <position position="90"/>
    </location>
</feature>
<reference evidence="1 2" key="1">
    <citation type="submission" date="2023-11" db="EMBL/GenBank/DDBJ databases">
        <title>30 novel species of actinomycetes from the DSMZ collection.</title>
        <authorList>
            <person name="Nouioui I."/>
        </authorList>
    </citation>
    <scope>NUCLEOTIDE SEQUENCE [LARGE SCALE GENOMIC DNA]</scope>
    <source>
        <strain evidence="1 2">DSM 41602</strain>
    </source>
</reference>
<accession>A0ABD5JRT5</accession>
<dbReference type="Proteomes" id="UP001354649">
    <property type="component" value="Unassembled WGS sequence"/>
</dbReference>
<proteinExistence type="predicted"/>
<organism evidence="1 2">
    <name type="scientific">Streptomyces antimycoticus</name>
    <dbReference type="NCBI Taxonomy" id="68175"/>
    <lineage>
        <taxon>Bacteria</taxon>
        <taxon>Bacillati</taxon>
        <taxon>Actinomycetota</taxon>
        <taxon>Actinomycetes</taxon>
        <taxon>Kitasatosporales</taxon>
        <taxon>Streptomycetaceae</taxon>
        <taxon>Streptomyces</taxon>
        <taxon>Streptomyces violaceusniger group</taxon>
    </lineage>
</organism>
<protein>
    <recommendedName>
        <fullName evidence="3">Secreted protein</fullName>
    </recommendedName>
</protein>
<sequence>MQFHSGALSACLTLSGADAAGCKSDWDAEDEAADAPFSFVLSSLLGERAASMIAASHKGSDDVLFFILLFPILKRPSENLPFHFSDGLLL</sequence>
<name>A0ABD5JRT5_9ACTN</name>
<comment type="caution">
    <text evidence="1">The sequence shown here is derived from an EMBL/GenBank/DDBJ whole genome shotgun (WGS) entry which is preliminary data.</text>
</comment>
<evidence type="ECO:0000313" key="1">
    <source>
        <dbReference type="EMBL" id="MEE4590247.1"/>
    </source>
</evidence>
<gene>
    <name evidence="1" type="ORF">V2K49_46135</name>
</gene>
<dbReference type="EMBL" id="JAZBJQ010000144">
    <property type="protein sequence ID" value="MEE4590247.1"/>
    <property type="molecule type" value="Genomic_DNA"/>
</dbReference>
<evidence type="ECO:0008006" key="3">
    <source>
        <dbReference type="Google" id="ProtNLM"/>
    </source>
</evidence>